<dbReference type="AlphaFoldDB" id="Q98QF0"/>
<dbReference type="BioCyc" id="MPUL272635:G1GT6-421-MONOMER"/>
<dbReference type="HOGENOM" id="CLU_578497_0_0_14"/>
<accession>Q98QF0</accession>
<evidence type="ECO:0000313" key="1">
    <source>
        <dbReference type="EMBL" id="CAC13589.1"/>
    </source>
</evidence>
<keyword evidence="2" id="KW-1185">Reference proteome</keyword>
<name>Q98QF0_MYCPU</name>
<dbReference type="EMBL" id="AL445564">
    <property type="protein sequence ID" value="CAC13589.1"/>
    <property type="molecule type" value="Genomic_DNA"/>
</dbReference>
<organism evidence="2">
    <name type="scientific">Mycoplasmopsis pulmonis (strain UAB CTIP)</name>
    <name type="common">Mycoplasma pulmonis</name>
    <dbReference type="NCBI Taxonomy" id="272635"/>
    <lineage>
        <taxon>Bacteria</taxon>
        <taxon>Bacillati</taxon>
        <taxon>Mycoplasmatota</taxon>
        <taxon>Mycoplasmoidales</taxon>
        <taxon>Metamycoplasmataceae</taxon>
        <taxon>Mycoplasmopsis</taxon>
    </lineage>
</organism>
<protein>
    <submittedName>
        <fullName evidence="1">Uncharacterized protein</fullName>
    </submittedName>
</protein>
<sequence length="472" mass="54429">MTNFKKMIITNGDILNSVSAFSPANNSIAAVSKYEKFELKQDFEFKEKYSIDDKNFFSIEDSSLMDEERDYVNSFLNSFDLPKLSNSSRSEINQEINNTYKNIKNGSISISEIKKQIEQNNPDFFNSIKPYIDNIDNIDKAYDFNINQANIDNYLNDLTLDQAQDIDEDLKALLKDVPDKKVSNLNNLHELYSNKQASILSPEKDLIGERWDHGYSPIYVTIVNDDEYDIELINLKAEFNKIKDDFEKTLKKANNMLYHLENYLKGLKAFNVLSATLTAASWALFSWYAAQSLWTFGTAIPFAVAVGVQSSIMTYFTSESFNTQYEVEKQIKEIKNELNSYQINKLKEDFKKGFRNWYKNLMELKEDIFFSPSAELKNFNLFTSRSKIRNEIFNELPKELSKELANKISRKTFKNHFLSNVLKKFSTNLTSKRAILIGTAWASPIGNIINLLDSVVGAANLLWDLGYMIVLK</sequence>
<dbReference type="PIR" id="H90563">
    <property type="entry name" value="H90563"/>
</dbReference>
<evidence type="ECO:0000313" key="2">
    <source>
        <dbReference type="Proteomes" id="UP000000528"/>
    </source>
</evidence>
<dbReference type="Proteomes" id="UP000000528">
    <property type="component" value="Chromosome"/>
</dbReference>
<dbReference type="KEGG" id="mpu:MYPU_4160"/>
<reference evidence="1 2" key="1">
    <citation type="journal article" date="2001" name="Nucleic Acids Res.">
        <title>The complete genome sequence of the murine respiratory pathogen Mycoplasma pulmonis.</title>
        <authorList>
            <person name="Chambaud I."/>
            <person name="Heilig R."/>
            <person name="Ferris S."/>
            <person name="Barbe V."/>
            <person name="Samson D."/>
            <person name="Galisson F."/>
            <person name="Moszer I."/>
            <person name="Dybvig K."/>
            <person name="Wroblewski H."/>
            <person name="Viari A."/>
            <person name="Rocha E.P.C."/>
            <person name="Blanchard A."/>
        </authorList>
    </citation>
    <scope>NUCLEOTIDE SEQUENCE [LARGE SCALE GENOMIC DNA]</scope>
    <source>
        <strain evidence="1 2">UAB CTIP</strain>
    </source>
</reference>
<dbReference type="RefSeq" id="WP_010925217.1">
    <property type="nucleotide sequence ID" value="NC_002771.1"/>
</dbReference>
<proteinExistence type="predicted"/>
<gene>
    <name evidence="1" type="ordered locus">MYPU_4160</name>
</gene>
<dbReference type="eggNOG" id="ENOG5032G4J">
    <property type="taxonomic scope" value="Bacteria"/>
</dbReference>